<reference evidence="1 2" key="1">
    <citation type="submission" date="2018-05" db="EMBL/GenBank/DDBJ databases">
        <title>Whole genome sequence of Pseudomonas putida JBC17.</title>
        <authorList>
            <person name="Lee Y.H."/>
            <person name="David K."/>
        </authorList>
    </citation>
    <scope>NUCLEOTIDE SEQUENCE [LARGE SCALE GENOMIC DNA]</scope>
    <source>
        <strain evidence="1 2">JBC17</strain>
    </source>
</reference>
<evidence type="ECO:0000313" key="2">
    <source>
        <dbReference type="Proteomes" id="UP000250299"/>
    </source>
</evidence>
<protein>
    <recommendedName>
        <fullName evidence="3">TubC N-terminal docking domain-containing protein</fullName>
    </recommendedName>
</protein>
<name>A0A2Z4RU11_PSEPU</name>
<proteinExistence type="predicted"/>
<dbReference type="AlphaFoldDB" id="A0A2Z4RU11"/>
<dbReference type="OrthoDB" id="6999740at2"/>
<evidence type="ECO:0008006" key="3">
    <source>
        <dbReference type="Google" id="ProtNLM"/>
    </source>
</evidence>
<gene>
    <name evidence="1" type="ORF">DKY63_21145</name>
</gene>
<sequence>MGAAIDFLHQHGLNARANGERIVVSPASRVTDDVRQYVRAHRLELLAELAANDRQERRTAWHITREGKPLCMLIGEPMTHVEALEIARWHWRDVEVVPLKGRDDQI</sequence>
<dbReference type="EMBL" id="CP029693">
    <property type="protein sequence ID" value="AWY44452.1"/>
    <property type="molecule type" value="Genomic_DNA"/>
</dbReference>
<accession>A0A2Z4RU11</accession>
<organism evidence="1 2">
    <name type="scientific">Pseudomonas putida</name>
    <name type="common">Arthrobacter siderocapsulatus</name>
    <dbReference type="NCBI Taxonomy" id="303"/>
    <lineage>
        <taxon>Bacteria</taxon>
        <taxon>Pseudomonadati</taxon>
        <taxon>Pseudomonadota</taxon>
        <taxon>Gammaproteobacteria</taxon>
        <taxon>Pseudomonadales</taxon>
        <taxon>Pseudomonadaceae</taxon>
        <taxon>Pseudomonas</taxon>
    </lineage>
</organism>
<dbReference type="Proteomes" id="UP000250299">
    <property type="component" value="Chromosome"/>
</dbReference>
<evidence type="ECO:0000313" key="1">
    <source>
        <dbReference type="EMBL" id="AWY44452.1"/>
    </source>
</evidence>